<evidence type="ECO:0000256" key="2">
    <source>
        <dbReference type="SAM" id="SignalP"/>
    </source>
</evidence>
<evidence type="ECO:0000256" key="1">
    <source>
        <dbReference type="SAM" id="MobiDB-lite"/>
    </source>
</evidence>
<keyword evidence="2" id="KW-0732">Signal</keyword>
<accession>A0A0A9XH86</accession>
<feature type="non-terminal residue" evidence="3">
    <location>
        <position position="150"/>
    </location>
</feature>
<feature type="non-terminal residue" evidence="3">
    <location>
        <position position="1"/>
    </location>
</feature>
<feature type="region of interest" description="Disordered" evidence="1">
    <location>
        <begin position="90"/>
        <end position="150"/>
    </location>
</feature>
<feature type="signal peptide" evidence="2">
    <location>
        <begin position="1"/>
        <end position="25"/>
    </location>
</feature>
<reference evidence="3" key="2">
    <citation type="submission" date="2014-07" db="EMBL/GenBank/DDBJ databases">
        <authorList>
            <person name="Hull J."/>
        </authorList>
    </citation>
    <scope>NUCLEOTIDE SEQUENCE</scope>
</reference>
<dbReference type="AlphaFoldDB" id="A0A0A9XH86"/>
<organism evidence="3">
    <name type="scientific">Lygus hesperus</name>
    <name type="common">Western plant bug</name>
    <dbReference type="NCBI Taxonomy" id="30085"/>
    <lineage>
        <taxon>Eukaryota</taxon>
        <taxon>Metazoa</taxon>
        <taxon>Ecdysozoa</taxon>
        <taxon>Arthropoda</taxon>
        <taxon>Hexapoda</taxon>
        <taxon>Insecta</taxon>
        <taxon>Pterygota</taxon>
        <taxon>Neoptera</taxon>
        <taxon>Paraneoptera</taxon>
        <taxon>Hemiptera</taxon>
        <taxon>Heteroptera</taxon>
        <taxon>Panheteroptera</taxon>
        <taxon>Cimicomorpha</taxon>
        <taxon>Miridae</taxon>
        <taxon>Mirini</taxon>
        <taxon>Lygus</taxon>
    </lineage>
</organism>
<name>A0A0A9XH86_LYGHE</name>
<sequence>KNHTMRNLFSTTLLVAALYIGTLDATGWGSNNGDRFKGYEGGGNFPKAGGVGSFSEGLSSGGGFGGGFGFGSQFGGKLFKKYGEIADVYGGNQQPKEREGNGGHKWQGRDGYGGTDGDRGNKGYGGDEQGVYGREQKQEEQDNNGRYGKG</sequence>
<feature type="chain" id="PRO_5002051405" evidence="2">
    <location>
        <begin position="26"/>
        <end position="150"/>
    </location>
</feature>
<reference evidence="3" key="1">
    <citation type="journal article" date="2014" name="PLoS ONE">
        <title>Transcriptome-Based Identification of ABC Transporters in the Western Tarnished Plant Bug Lygus hesperus.</title>
        <authorList>
            <person name="Hull J.J."/>
            <person name="Chaney K."/>
            <person name="Geib S.M."/>
            <person name="Fabrick J.A."/>
            <person name="Brent C.S."/>
            <person name="Walsh D."/>
            <person name="Lavine L.C."/>
        </authorList>
    </citation>
    <scope>NUCLEOTIDE SEQUENCE</scope>
</reference>
<evidence type="ECO:0000313" key="3">
    <source>
        <dbReference type="EMBL" id="JAG19359.1"/>
    </source>
</evidence>
<dbReference type="EMBL" id="GBHO01024245">
    <property type="protein sequence ID" value="JAG19359.1"/>
    <property type="molecule type" value="Transcribed_RNA"/>
</dbReference>
<protein>
    <submittedName>
        <fullName evidence="3">Uncharacterized protein</fullName>
    </submittedName>
</protein>
<proteinExistence type="predicted"/>
<gene>
    <name evidence="3" type="ORF">CM83_28951</name>
</gene>